<reference evidence="1 2" key="1">
    <citation type="journal article" date="2015" name="Genome Biol. Evol.">
        <title>The Dynamics of Genetic Interactions between Vibrio metoecus and Vibrio cholerae, Two Close Relatives Co-Occurring in the Environment.</title>
        <authorList>
            <person name="Orata F.D."/>
            <person name="Kirchberger P.C."/>
            <person name="Meheust R."/>
            <person name="Barlow E.J."/>
            <person name="Tarr C.L."/>
            <person name="Boucher Y."/>
        </authorList>
    </citation>
    <scope>NUCLEOTIDE SEQUENCE [LARGE SCALE GENOMIC DNA]</scope>
    <source>
        <strain evidence="1 2">08-2459</strain>
    </source>
</reference>
<accession>A0A0Q0N905</accession>
<protein>
    <submittedName>
        <fullName evidence="1">Uncharacterized protein</fullName>
    </submittedName>
</protein>
<dbReference type="AlphaFoldDB" id="A0A0Q0N905"/>
<sequence>MEQFDRVERYLKRIRNVYSGDNLILWDDRAYVEDDILSFFVHCHHLQDWVSSLNKVGVTHEQIKQFIESHESLRICADLANQSKHCQLTKKPWSEVKPHLAGFQYESVDGSHRPGIRGKFAVITDEAIIDVLELAESCWHHWSLLKHDIEQQWART</sequence>
<evidence type="ECO:0000313" key="2">
    <source>
        <dbReference type="Proteomes" id="UP000053724"/>
    </source>
</evidence>
<gene>
    <name evidence="1" type="ORF">AAY55_17480</name>
</gene>
<proteinExistence type="predicted"/>
<dbReference type="EMBL" id="LCUF01000054">
    <property type="protein sequence ID" value="KQA22147.1"/>
    <property type="molecule type" value="Genomic_DNA"/>
</dbReference>
<evidence type="ECO:0000313" key="1">
    <source>
        <dbReference type="EMBL" id="KQA22147.1"/>
    </source>
</evidence>
<organism evidence="1 2">
    <name type="scientific">Vibrio metoecus</name>
    <dbReference type="NCBI Taxonomy" id="1481663"/>
    <lineage>
        <taxon>Bacteria</taxon>
        <taxon>Pseudomonadati</taxon>
        <taxon>Pseudomonadota</taxon>
        <taxon>Gammaproteobacteria</taxon>
        <taxon>Vibrionales</taxon>
        <taxon>Vibrionaceae</taxon>
        <taxon>Vibrio</taxon>
    </lineage>
</organism>
<dbReference type="RefSeq" id="WP_055028459.1">
    <property type="nucleotide sequence ID" value="NZ_CP035689.1"/>
</dbReference>
<dbReference type="Proteomes" id="UP000053724">
    <property type="component" value="Unassembled WGS sequence"/>
</dbReference>
<name>A0A0Q0N905_VIBMT</name>
<comment type="caution">
    <text evidence="1">The sequence shown here is derived from an EMBL/GenBank/DDBJ whole genome shotgun (WGS) entry which is preliminary data.</text>
</comment>
<dbReference type="PATRIC" id="fig|1481663.8.peg.4271"/>